<dbReference type="KEGG" id="amr:AM1_6236"/>
<dbReference type="Proteomes" id="UP000000268">
    <property type="component" value="Chromosome"/>
</dbReference>
<dbReference type="EMBL" id="CP000828">
    <property type="protein sequence ID" value="ABW31168.1"/>
    <property type="molecule type" value="Genomic_DNA"/>
</dbReference>
<dbReference type="HOGENOM" id="CLU_1399813_0_0_3"/>
<dbReference type="AlphaFoldDB" id="B0C651"/>
<feature type="region of interest" description="Disordered" evidence="1">
    <location>
        <begin position="85"/>
        <end position="105"/>
    </location>
</feature>
<sequence>MSSNNSEEELANTLKAMGLKPNGTKFKQQTAYSIGVVRSWVDSGEIKDYDALNQAWEERKESVNAAFEQESSALTSVQHGDMVAGNNVGNHAGTDAGNHTGNNPAHNLSIPAQRSYDAGLQIAQGMEGRIQHNQELAAKVVDGAFYRGLNDGLGKLGNDYQPEPLVTEQQVDDILNQVVENARRSHEPKDSSSD</sequence>
<keyword evidence="3" id="KW-1185">Reference proteome</keyword>
<name>B0C651_ACAM1</name>
<evidence type="ECO:0000313" key="2">
    <source>
        <dbReference type="EMBL" id="ABW31168.1"/>
    </source>
</evidence>
<accession>B0C651</accession>
<gene>
    <name evidence="2" type="ordered locus">AM1_6236</name>
</gene>
<evidence type="ECO:0000256" key="1">
    <source>
        <dbReference type="SAM" id="MobiDB-lite"/>
    </source>
</evidence>
<proteinExistence type="predicted"/>
<reference evidence="2 3" key="1">
    <citation type="journal article" date="2008" name="Proc. Natl. Acad. Sci. U.S.A.">
        <title>Niche adaptation and genome expansion in the chlorophyll d-producing cyanobacterium Acaryochloris marina.</title>
        <authorList>
            <person name="Swingley W.D."/>
            <person name="Chen M."/>
            <person name="Cheung P.C."/>
            <person name="Conrad A.L."/>
            <person name="Dejesa L.C."/>
            <person name="Hao J."/>
            <person name="Honchak B.M."/>
            <person name="Karbach L.E."/>
            <person name="Kurdoglu A."/>
            <person name="Lahiri S."/>
            <person name="Mastrian S.D."/>
            <person name="Miyashita H."/>
            <person name="Page L."/>
            <person name="Ramakrishna P."/>
            <person name="Satoh S."/>
            <person name="Sattley W.M."/>
            <person name="Shimada Y."/>
            <person name="Taylor H.L."/>
            <person name="Tomo T."/>
            <person name="Tsuchiya T."/>
            <person name="Wang Z.T."/>
            <person name="Raymond J."/>
            <person name="Mimuro M."/>
            <person name="Blankenship R.E."/>
            <person name="Touchman J.W."/>
        </authorList>
    </citation>
    <scope>NUCLEOTIDE SEQUENCE [LARGE SCALE GENOMIC DNA]</scope>
    <source>
        <strain evidence="3">MBIC 11017</strain>
    </source>
</reference>
<organism evidence="2 3">
    <name type="scientific">Acaryochloris marina (strain MBIC 11017)</name>
    <dbReference type="NCBI Taxonomy" id="329726"/>
    <lineage>
        <taxon>Bacteria</taxon>
        <taxon>Bacillati</taxon>
        <taxon>Cyanobacteriota</taxon>
        <taxon>Cyanophyceae</taxon>
        <taxon>Acaryochloridales</taxon>
        <taxon>Acaryochloridaceae</taxon>
        <taxon>Acaryochloris</taxon>
    </lineage>
</organism>
<evidence type="ECO:0000313" key="3">
    <source>
        <dbReference type="Proteomes" id="UP000000268"/>
    </source>
</evidence>
<protein>
    <submittedName>
        <fullName evidence="2">Uncharacterized protein</fullName>
    </submittedName>
</protein>
<dbReference type="STRING" id="329726.AM1_6236"/>
<dbReference type="RefSeq" id="WP_012166355.1">
    <property type="nucleotide sequence ID" value="NC_009925.1"/>
</dbReference>